<dbReference type="Pfam" id="PF00149">
    <property type="entry name" value="Metallophos"/>
    <property type="match status" value="1"/>
</dbReference>
<dbReference type="PANTHER" id="PTHR31302">
    <property type="entry name" value="TRANSMEMBRANE PROTEIN WITH METALLOPHOSPHOESTERASE DOMAIN-RELATED"/>
    <property type="match status" value="1"/>
</dbReference>
<gene>
    <name evidence="2" type="ORF">SAMN03080606_01181</name>
</gene>
<dbReference type="PANTHER" id="PTHR31302:SF22">
    <property type="entry name" value="PHOSPHOESTERASE"/>
    <property type="match status" value="1"/>
</dbReference>
<dbReference type="EMBL" id="FMUS01000005">
    <property type="protein sequence ID" value="SCY27173.1"/>
    <property type="molecule type" value="Genomic_DNA"/>
</dbReference>
<evidence type="ECO:0000313" key="2">
    <source>
        <dbReference type="EMBL" id="SCY27173.1"/>
    </source>
</evidence>
<dbReference type="OrthoDB" id="8610138at2"/>
<feature type="domain" description="Calcineurin-like phosphoesterase" evidence="1">
    <location>
        <begin position="5"/>
        <end position="196"/>
    </location>
</feature>
<proteinExistence type="predicted"/>
<dbReference type="InterPro" id="IPR004843">
    <property type="entry name" value="Calcineurin-like_PHP"/>
</dbReference>
<dbReference type="InterPro" id="IPR029052">
    <property type="entry name" value="Metallo-depent_PP-like"/>
</dbReference>
<dbReference type="InterPro" id="IPR014578">
    <property type="entry name" value="Pesterase_CT488"/>
</dbReference>
<evidence type="ECO:0000259" key="1">
    <source>
        <dbReference type="Pfam" id="PF00149"/>
    </source>
</evidence>
<dbReference type="STRING" id="1120976.SAMN03080606_01181"/>
<dbReference type="Proteomes" id="UP000198636">
    <property type="component" value="Unassembled WGS sequence"/>
</dbReference>
<evidence type="ECO:0000313" key="3">
    <source>
        <dbReference type="Proteomes" id="UP000198636"/>
    </source>
</evidence>
<dbReference type="AlphaFoldDB" id="A0A1G5EJI1"/>
<organism evidence="2 3">
    <name type="scientific">Alkaliphilus peptidifermentans DSM 18978</name>
    <dbReference type="NCBI Taxonomy" id="1120976"/>
    <lineage>
        <taxon>Bacteria</taxon>
        <taxon>Bacillati</taxon>
        <taxon>Bacillota</taxon>
        <taxon>Clostridia</taxon>
        <taxon>Peptostreptococcales</taxon>
        <taxon>Natronincolaceae</taxon>
        <taxon>Alkaliphilus</taxon>
    </lineage>
</organism>
<dbReference type="PIRSF" id="PIRSF033094">
    <property type="entry name" value="Pesterase_CT488"/>
    <property type="match status" value="1"/>
</dbReference>
<dbReference type="InterPro" id="IPR051158">
    <property type="entry name" value="Metallophosphoesterase_sf"/>
</dbReference>
<dbReference type="SUPFAM" id="SSF56300">
    <property type="entry name" value="Metallo-dependent phosphatases"/>
    <property type="match status" value="1"/>
</dbReference>
<reference evidence="2 3" key="1">
    <citation type="submission" date="2016-10" db="EMBL/GenBank/DDBJ databases">
        <authorList>
            <person name="de Groot N.N."/>
        </authorList>
    </citation>
    <scope>NUCLEOTIDE SEQUENCE [LARGE SCALE GENOMIC DNA]</scope>
    <source>
        <strain evidence="2 3">DSM 18978</strain>
    </source>
</reference>
<dbReference type="GO" id="GO:0016787">
    <property type="term" value="F:hydrolase activity"/>
    <property type="evidence" value="ECO:0007669"/>
    <property type="project" value="InterPro"/>
</dbReference>
<name>A0A1G5EJI1_9FIRM</name>
<accession>A0A1G5EJI1</accession>
<dbReference type="Gene3D" id="3.60.21.10">
    <property type="match status" value="1"/>
</dbReference>
<protein>
    <recommendedName>
        <fullName evidence="1">Calcineurin-like phosphoesterase domain-containing protein</fullName>
    </recommendedName>
</protein>
<dbReference type="RefSeq" id="WP_091541066.1">
    <property type="nucleotide sequence ID" value="NZ_FMUS01000005.1"/>
</dbReference>
<sequence>MALYGIADLHLSNSTDKPMDIFGNHWFLHHEKIQRDWCQRVNSNDTVLIAGDISWGMTMKEAIIDLDWINQLPGRKILIKGNHDYWWNSISSLNNLYKDMEFLQNSYYTYEDYAICGTRGWLCPNKYKFTQHDEKIYNREVHRLTLSLESAKKAGYERTIVMLHYPPTNESYESSLFTQTLETFNVEKVVYGHLHGDDSYNAGLQGLHNGIEYHLISCDFLNFTLLKLL</sequence>
<keyword evidence="3" id="KW-1185">Reference proteome</keyword>